<evidence type="ECO:0000259" key="8">
    <source>
        <dbReference type="PROSITE" id="PS51330"/>
    </source>
</evidence>
<feature type="domain" description="DHFR" evidence="8">
    <location>
        <begin position="8"/>
        <end position="213"/>
    </location>
</feature>
<evidence type="ECO:0000256" key="7">
    <source>
        <dbReference type="RuleBase" id="RU004474"/>
    </source>
</evidence>
<dbReference type="PROSITE" id="PS00075">
    <property type="entry name" value="DHFR_1"/>
    <property type="match status" value="1"/>
</dbReference>
<dbReference type="PANTHER" id="PTHR48069:SF3">
    <property type="entry name" value="DIHYDROFOLATE REDUCTASE"/>
    <property type="match status" value="1"/>
</dbReference>
<dbReference type="EMBL" id="JANBQB010000306">
    <property type="protein sequence ID" value="KAJ1977988.1"/>
    <property type="molecule type" value="Genomic_DNA"/>
</dbReference>
<comment type="caution">
    <text evidence="9">The sequence shown here is derived from an EMBL/GenBank/DDBJ whole genome shotgun (WGS) entry which is preliminary data.</text>
</comment>
<dbReference type="GO" id="GO:0046655">
    <property type="term" value="P:folic acid metabolic process"/>
    <property type="evidence" value="ECO:0007669"/>
    <property type="project" value="TreeGrafter"/>
</dbReference>
<evidence type="ECO:0000313" key="10">
    <source>
        <dbReference type="Proteomes" id="UP001151582"/>
    </source>
</evidence>
<evidence type="ECO:0000256" key="6">
    <source>
        <dbReference type="ARBA" id="ARBA00023002"/>
    </source>
</evidence>
<name>A0A9W8B298_9FUNG</name>
<dbReference type="GO" id="GO:0046452">
    <property type="term" value="P:dihydrofolate metabolic process"/>
    <property type="evidence" value="ECO:0007669"/>
    <property type="project" value="TreeGrafter"/>
</dbReference>
<dbReference type="GO" id="GO:0050661">
    <property type="term" value="F:NADP binding"/>
    <property type="evidence" value="ECO:0007669"/>
    <property type="project" value="InterPro"/>
</dbReference>
<keyword evidence="4" id="KW-0554">One-carbon metabolism</keyword>
<dbReference type="EC" id="1.5.1.3" evidence="2"/>
<dbReference type="AlphaFoldDB" id="A0A9W8B298"/>
<accession>A0A9W8B298</accession>
<keyword evidence="5" id="KW-0521">NADP</keyword>
<proteinExistence type="inferred from homology"/>
<dbReference type="Proteomes" id="UP001151582">
    <property type="component" value="Unassembled WGS sequence"/>
</dbReference>
<dbReference type="InterPro" id="IPR001796">
    <property type="entry name" value="DHFR_dom"/>
</dbReference>
<comment type="pathway">
    <text evidence="1">Cofactor biosynthesis; tetrahydrofolate biosynthesis; 5,6,7,8-tetrahydrofolate from 7,8-dihydrofolate: step 1/1.</text>
</comment>
<gene>
    <name evidence="9" type="primary">DFR1</name>
    <name evidence="9" type="ORF">H4R34_003376</name>
</gene>
<dbReference type="InterPro" id="IPR012259">
    <property type="entry name" value="DHFR"/>
</dbReference>
<dbReference type="InterPro" id="IPR017925">
    <property type="entry name" value="DHFR_CS"/>
</dbReference>
<dbReference type="PRINTS" id="PR00070">
    <property type="entry name" value="DHFR"/>
</dbReference>
<dbReference type="InterPro" id="IPR024072">
    <property type="entry name" value="DHFR-like_dom_sf"/>
</dbReference>
<evidence type="ECO:0000313" key="9">
    <source>
        <dbReference type="EMBL" id="KAJ1977988.1"/>
    </source>
</evidence>
<dbReference type="Pfam" id="PF00186">
    <property type="entry name" value="DHFR_1"/>
    <property type="match status" value="1"/>
</dbReference>
<evidence type="ECO:0000256" key="1">
    <source>
        <dbReference type="ARBA" id="ARBA00004903"/>
    </source>
</evidence>
<evidence type="ECO:0000256" key="5">
    <source>
        <dbReference type="ARBA" id="ARBA00022857"/>
    </source>
</evidence>
<reference evidence="9" key="1">
    <citation type="submission" date="2022-07" db="EMBL/GenBank/DDBJ databases">
        <title>Phylogenomic reconstructions and comparative analyses of Kickxellomycotina fungi.</title>
        <authorList>
            <person name="Reynolds N.K."/>
            <person name="Stajich J.E."/>
            <person name="Barry K."/>
            <person name="Grigoriev I.V."/>
            <person name="Crous P."/>
            <person name="Smith M.E."/>
        </authorList>
    </citation>
    <scope>NUCLEOTIDE SEQUENCE</scope>
    <source>
        <strain evidence="9">RSA 567</strain>
    </source>
</reference>
<evidence type="ECO:0000256" key="2">
    <source>
        <dbReference type="ARBA" id="ARBA00012856"/>
    </source>
</evidence>
<sequence>MMRSVPLDLRLVVAASSEGGIGSGGGLPWRLRGDMAFFKRLTMTPPASSPTARNAVIMGRKTWESIPARFRPLQNRVNIVISRNADLFTNSPYTPSPDLQVQPSLDAALAYLECTGAANGASSRIGHVYVIGGAQLYQTALQHPHCRYIFLTRVWPSPEAQQQMNYDTYFGPIPKDRFTAQPHAVLEAAAGVDVPAGSHTEGNFTYEFVLYEAQPSAALSS</sequence>
<dbReference type="GO" id="GO:0006730">
    <property type="term" value="P:one-carbon metabolic process"/>
    <property type="evidence" value="ECO:0007669"/>
    <property type="project" value="UniProtKB-KW"/>
</dbReference>
<keyword evidence="10" id="KW-1185">Reference proteome</keyword>
<dbReference type="OrthoDB" id="414698at2759"/>
<dbReference type="CDD" id="cd00209">
    <property type="entry name" value="DHFR"/>
    <property type="match status" value="1"/>
</dbReference>
<dbReference type="GO" id="GO:0046654">
    <property type="term" value="P:tetrahydrofolate biosynthetic process"/>
    <property type="evidence" value="ECO:0007669"/>
    <property type="project" value="InterPro"/>
</dbReference>
<organism evidence="9 10">
    <name type="scientific">Dimargaris verticillata</name>
    <dbReference type="NCBI Taxonomy" id="2761393"/>
    <lineage>
        <taxon>Eukaryota</taxon>
        <taxon>Fungi</taxon>
        <taxon>Fungi incertae sedis</taxon>
        <taxon>Zoopagomycota</taxon>
        <taxon>Kickxellomycotina</taxon>
        <taxon>Dimargaritomycetes</taxon>
        <taxon>Dimargaritales</taxon>
        <taxon>Dimargaritaceae</taxon>
        <taxon>Dimargaris</taxon>
    </lineage>
</organism>
<keyword evidence="6 9" id="KW-0560">Oxidoreductase</keyword>
<dbReference type="Gene3D" id="3.40.430.10">
    <property type="entry name" value="Dihydrofolate Reductase, subunit A"/>
    <property type="match status" value="1"/>
</dbReference>
<evidence type="ECO:0000256" key="3">
    <source>
        <dbReference type="ARBA" id="ARBA00018886"/>
    </source>
</evidence>
<dbReference type="PROSITE" id="PS51330">
    <property type="entry name" value="DHFR_2"/>
    <property type="match status" value="1"/>
</dbReference>
<dbReference type="GO" id="GO:0004146">
    <property type="term" value="F:dihydrofolate reductase activity"/>
    <property type="evidence" value="ECO:0007669"/>
    <property type="project" value="UniProtKB-EC"/>
</dbReference>
<evidence type="ECO:0000256" key="4">
    <source>
        <dbReference type="ARBA" id="ARBA00022563"/>
    </source>
</evidence>
<dbReference type="GO" id="GO:0005739">
    <property type="term" value="C:mitochondrion"/>
    <property type="evidence" value="ECO:0007669"/>
    <property type="project" value="TreeGrafter"/>
</dbReference>
<comment type="similarity">
    <text evidence="7">Belongs to the dihydrofolate reductase family.</text>
</comment>
<protein>
    <recommendedName>
        <fullName evidence="3">Dihydrofolate reductase</fullName>
        <ecNumber evidence="2">1.5.1.3</ecNumber>
    </recommendedName>
</protein>
<dbReference type="PANTHER" id="PTHR48069">
    <property type="entry name" value="DIHYDROFOLATE REDUCTASE"/>
    <property type="match status" value="1"/>
</dbReference>
<dbReference type="SUPFAM" id="SSF53597">
    <property type="entry name" value="Dihydrofolate reductase-like"/>
    <property type="match status" value="1"/>
</dbReference>